<dbReference type="InterPro" id="IPR000731">
    <property type="entry name" value="SSD"/>
</dbReference>
<feature type="transmembrane region" description="Helical" evidence="7">
    <location>
        <begin position="479"/>
        <end position="505"/>
    </location>
</feature>
<evidence type="ECO:0000256" key="5">
    <source>
        <dbReference type="ARBA" id="ARBA00023180"/>
    </source>
</evidence>
<dbReference type="OrthoDB" id="193905at2759"/>
<sequence>MIDWYVKLLVNHPRKVIITVVLLCSSTILIPYFIGRLPEFSHPELGFETRGTEIGNRQVTWDNLIKALEKGTELIDDITRIPIHILPKHYKDIDFRKNDVVVNFKNLNSDVDSISTDIKKFLPQTSPLDDEVFEETEIMTQRNDKKRRKSRLDFFCSRPTYDHARVVFTSSDGGHLFTYQAIKDMCLIQEHLENLVAYKDVCDVQDHECCPPWSLVNYITLLRKHKSCSEITPRDINATMTILEGCTHFYHDNKLFEWQTDHPTIPRQCVQFSGVYNLMHYHLDVNFMPPHAPTNILTSSMMFLPFGKGSIVHVYEAMKDANLSTPLVSISAIDFGIKEKLFDLELVRDIYLIFLSTFFIMLCVLFYTWSIIITIVTLLNILFSLSVSYFIYTFVFQIHFFPFMNVLAIIVLIGVSADSSFIMCDVWKVIKINDQAGTLVDVISKTLKHSLLSISLSTTTTFCAFASSFLSAINGISCFSIFSAMAVFVNLLITVSLLPSCIVLLSSKHRHNIVLFEVGSVNKLLSMEQMLREIQTSFNAWLLKIVFRFRWVWIIFFFILGVLSITIIWIWPGMKLPESVEFQLFRESHPFEQYDLVYKNQFWFERILRIDNNPENRVPLRFIWGLFPNDTGSHLDPEDHGNLVYDPNFDIAHPKSQSWLLQFCANLRLQPFYRAVGGPQLTNCFMETFVKWMGHACVNNLEKDRWPCCNSFEFPYPRNIFHFCIMKAMYIVYNTPISIFVPSAAGPKFSNPLFHSENQTLLPIIKAVVVEFESNFIFTTSYTDMELFYKQVESWSSKMMETAPPGLRNGWFYSHLGFYDLQKTLIEDTIISAFIAIFLAFIIMFVVTTSISLTVITVLSIFFIICTTIAVLVLMGWHLNVLESIATSVAIGLSVDFSLHYTIEYQLACEDSPRATAISKALSLMACPSLMGAITTGASGAFMLPSDVLPYAQLGIFLIIIMFISWFYSTFFLVSLLSVFGSDYNHGPYPYRCCRKLRNINVNERHKSRIRQASPFSNVASESTVSCISTAIVNQSTAQELDTLTVLPVKCQPSNSKSVTSCLYLNIDDNDAVKKNETNAIHI</sequence>
<dbReference type="InterPro" id="IPR052081">
    <property type="entry name" value="Dispatched_Hh_regulator"/>
</dbReference>
<evidence type="ECO:0000256" key="4">
    <source>
        <dbReference type="ARBA" id="ARBA00023136"/>
    </source>
</evidence>
<evidence type="ECO:0000256" key="2">
    <source>
        <dbReference type="ARBA" id="ARBA00022692"/>
    </source>
</evidence>
<feature type="transmembrane region" description="Helical" evidence="7">
    <location>
        <begin position="451"/>
        <end position="473"/>
    </location>
</feature>
<feature type="transmembrane region" description="Helical" evidence="7">
    <location>
        <begin position="551"/>
        <end position="571"/>
    </location>
</feature>
<proteinExistence type="inferred from homology"/>
<accession>A0A2H8TMZ6</accession>
<dbReference type="InterPro" id="IPR053958">
    <property type="entry name" value="HMGCR/SNAP/NPC1-like_SSD"/>
</dbReference>
<keyword evidence="5" id="KW-0325">Glycoprotein</keyword>
<feature type="transmembrane region" description="Helical" evidence="7">
    <location>
        <begin position="956"/>
        <end position="980"/>
    </location>
</feature>
<keyword evidence="3 7" id="KW-1133">Transmembrane helix</keyword>
<keyword evidence="4 7" id="KW-0472">Membrane</keyword>
<evidence type="ECO:0000313" key="9">
    <source>
        <dbReference type="EMBL" id="MBW15547.1"/>
    </source>
</evidence>
<dbReference type="GO" id="GO:0007224">
    <property type="term" value="P:smoothened signaling pathway"/>
    <property type="evidence" value="ECO:0007669"/>
    <property type="project" value="TreeGrafter"/>
</dbReference>
<evidence type="ECO:0000256" key="1">
    <source>
        <dbReference type="ARBA" id="ARBA00004141"/>
    </source>
</evidence>
<feature type="transmembrane region" description="Helical" evidence="7">
    <location>
        <begin position="924"/>
        <end position="944"/>
    </location>
</feature>
<feature type="transmembrane region" description="Helical" evidence="7">
    <location>
        <begin position="16"/>
        <end position="34"/>
    </location>
</feature>
<dbReference type="PANTHER" id="PTHR45951:SF3">
    <property type="entry name" value="PROTEIN DISPATCHED"/>
    <property type="match status" value="1"/>
</dbReference>
<feature type="transmembrane region" description="Helical" evidence="7">
    <location>
        <begin position="855"/>
        <end position="879"/>
    </location>
</feature>
<feature type="transmembrane region" description="Helical" evidence="7">
    <location>
        <begin position="885"/>
        <end position="903"/>
    </location>
</feature>
<comment type="subcellular location">
    <subcellularLocation>
        <location evidence="1">Membrane</location>
        <topology evidence="1">Multi-pass membrane protein</topology>
    </subcellularLocation>
</comment>
<keyword evidence="2 7" id="KW-0812">Transmembrane</keyword>
<feature type="transmembrane region" description="Helical" evidence="7">
    <location>
        <begin position="350"/>
        <end position="383"/>
    </location>
</feature>
<reference evidence="9" key="1">
    <citation type="submission" date="2017-10" db="EMBL/GenBank/DDBJ databases">
        <title>Transcriptome Assembly of Sugarcane Aphid Adults.</title>
        <authorList>
            <person name="Scully E.D."/>
            <person name="Palmer N.A."/>
            <person name="Geib S.M."/>
            <person name="Sarath G."/>
            <person name="Sattler S.E."/>
        </authorList>
    </citation>
    <scope>NUCLEOTIDE SEQUENCE</scope>
    <source>
        <tissue evidence="9">Whole body</tissue>
    </source>
</reference>
<dbReference type="Gene3D" id="1.20.1640.10">
    <property type="entry name" value="Multidrug efflux transporter AcrB transmembrane domain"/>
    <property type="match status" value="2"/>
</dbReference>
<evidence type="ECO:0000256" key="3">
    <source>
        <dbReference type="ARBA" id="ARBA00022989"/>
    </source>
</evidence>
<dbReference type="EMBL" id="GFXV01003742">
    <property type="protein sequence ID" value="MBW15547.1"/>
    <property type="molecule type" value="Transcribed_RNA"/>
</dbReference>
<feature type="domain" description="SSD" evidence="8">
    <location>
        <begin position="373"/>
        <end position="504"/>
    </location>
</feature>
<evidence type="ECO:0000259" key="8">
    <source>
        <dbReference type="PROSITE" id="PS50156"/>
    </source>
</evidence>
<dbReference type="SUPFAM" id="SSF82866">
    <property type="entry name" value="Multidrug efflux transporter AcrB transmembrane domain"/>
    <property type="match status" value="2"/>
</dbReference>
<protein>
    <submittedName>
        <fullName evidence="9">Protein dispatched 1</fullName>
    </submittedName>
</protein>
<gene>
    <name evidence="9" type="primary">disp1_1</name>
</gene>
<comment type="similarity">
    <text evidence="6">Belongs to the dispatched family.</text>
</comment>
<name>A0A2H8TMZ6_9HEMI</name>
<organism evidence="9">
    <name type="scientific">Melanaphis sacchari</name>
    <dbReference type="NCBI Taxonomy" id="742174"/>
    <lineage>
        <taxon>Eukaryota</taxon>
        <taxon>Metazoa</taxon>
        <taxon>Ecdysozoa</taxon>
        <taxon>Arthropoda</taxon>
        <taxon>Hexapoda</taxon>
        <taxon>Insecta</taxon>
        <taxon>Pterygota</taxon>
        <taxon>Neoptera</taxon>
        <taxon>Paraneoptera</taxon>
        <taxon>Hemiptera</taxon>
        <taxon>Sternorrhyncha</taxon>
        <taxon>Aphidomorpha</taxon>
        <taxon>Aphidoidea</taxon>
        <taxon>Aphididae</taxon>
        <taxon>Aphidini</taxon>
        <taxon>Melanaphis</taxon>
    </lineage>
</organism>
<dbReference type="PANTHER" id="PTHR45951">
    <property type="entry name" value="PROTEIN DISPATCHED-RELATED"/>
    <property type="match status" value="1"/>
</dbReference>
<dbReference type="GO" id="GO:0016020">
    <property type="term" value="C:membrane"/>
    <property type="evidence" value="ECO:0007669"/>
    <property type="project" value="UniProtKB-SubCell"/>
</dbReference>
<evidence type="ECO:0000256" key="7">
    <source>
        <dbReference type="SAM" id="Phobius"/>
    </source>
</evidence>
<dbReference type="Pfam" id="PF12349">
    <property type="entry name" value="Sterol-sensing"/>
    <property type="match status" value="1"/>
</dbReference>
<evidence type="ECO:0000256" key="6">
    <source>
        <dbReference type="ARBA" id="ARBA00038046"/>
    </source>
</evidence>
<dbReference type="AlphaFoldDB" id="A0A2H8TMZ6"/>
<feature type="transmembrane region" description="Helical" evidence="7">
    <location>
        <begin position="830"/>
        <end position="848"/>
    </location>
</feature>
<dbReference type="GO" id="GO:0022857">
    <property type="term" value="F:transmembrane transporter activity"/>
    <property type="evidence" value="ECO:0007669"/>
    <property type="project" value="TreeGrafter"/>
</dbReference>
<dbReference type="PROSITE" id="PS50156">
    <property type="entry name" value="SSD"/>
    <property type="match status" value="1"/>
</dbReference>